<evidence type="ECO:0000313" key="3">
    <source>
        <dbReference type="Proteomes" id="UP000234456"/>
    </source>
</evidence>
<accession>A0A2N4TSJ0</accession>
<comment type="caution">
    <text evidence="2">The sequence shown here is derived from an EMBL/GenBank/DDBJ whole genome shotgun (WGS) entry which is preliminary data.</text>
</comment>
<evidence type="ECO:0000313" key="2">
    <source>
        <dbReference type="EMBL" id="PLC42682.1"/>
    </source>
</evidence>
<feature type="compositionally biased region" description="Pro residues" evidence="1">
    <location>
        <begin position="22"/>
        <end position="32"/>
    </location>
</feature>
<dbReference type="Proteomes" id="UP000234456">
    <property type="component" value="Unassembled WGS sequence"/>
</dbReference>
<reference evidence="2 3" key="1">
    <citation type="submission" date="2017-12" db="EMBL/GenBank/DDBJ databases">
        <title>Draft genome sequence of Ralstonia pickettii 52.</title>
        <authorList>
            <person name="Zheng B."/>
        </authorList>
    </citation>
    <scope>NUCLEOTIDE SEQUENCE [LARGE SCALE GENOMIC DNA]</scope>
    <source>
        <strain evidence="2 3">52</strain>
    </source>
</reference>
<feature type="compositionally biased region" description="Polar residues" evidence="1">
    <location>
        <begin position="9"/>
        <end position="19"/>
    </location>
</feature>
<gene>
    <name evidence="2" type="ORF">C0Q88_12110</name>
</gene>
<dbReference type="RefSeq" id="WP_102065745.1">
    <property type="nucleotide sequence ID" value="NZ_PKQE01000002.1"/>
</dbReference>
<organism evidence="2 3">
    <name type="scientific">Ralstonia pickettii</name>
    <name type="common">Burkholderia pickettii</name>
    <dbReference type="NCBI Taxonomy" id="329"/>
    <lineage>
        <taxon>Bacteria</taxon>
        <taxon>Pseudomonadati</taxon>
        <taxon>Pseudomonadota</taxon>
        <taxon>Betaproteobacteria</taxon>
        <taxon>Burkholderiales</taxon>
        <taxon>Burkholderiaceae</taxon>
        <taxon>Ralstonia</taxon>
    </lineage>
</organism>
<dbReference type="EMBL" id="PKQE01000002">
    <property type="protein sequence ID" value="PLC42682.1"/>
    <property type="molecule type" value="Genomic_DNA"/>
</dbReference>
<dbReference type="AlphaFoldDB" id="A0A2N4TSJ0"/>
<dbReference type="OrthoDB" id="8929747at2"/>
<proteinExistence type="predicted"/>
<sequence length="133" mass="14237">MPLPKISGPSVQTHISPTNAPGTPPVTTPQPQGPQRTARTSQGELGALSARGKKRTRESTGDNVAAQPSARRPRTELPGGHVQADADSRMERIMQMQADTMIRSAEMQNSLNRANTLAKLMEEGSKAAKDLIN</sequence>
<evidence type="ECO:0000256" key="1">
    <source>
        <dbReference type="SAM" id="MobiDB-lite"/>
    </source>
</evidence>
<protein>
    <submittedName>
        <fullName evidence="2">Uncharacterized protein</fullName>
    </submittedName>
</protein>
<feature type="region of interest" description="Disordered" evidence="1">
    <location>
        <begin position="1"/>
        <end position="86"/>
    </location>
</feature>
<name>A0A2N4TSJ0_RALPI</name>